<evidence type="ECO:0000256" key="2">
    <source>
        <dbReference type="SAM" id="MobiDB-lite"/>
    </source>
</evidence>
<organism evidence="3">
    <name type="scientific">Schistosoma haematobium</name>
    <name type="common">Blood fluke</name>
    <dbReference type="NCBI Taxonomy" id="6185"/>
    <lineage>
        <taxon>Eukaryota</taxon>
        <taxon>Metazoa</taxon>
        <taxon>Spiralia</taxon>
        <taxon>Lophotrochozoa</taxon>
        <taxon>Platyhelminthes</taxon>
        <taxon>Trematoda</taxon>
        <taxon>Digenea</taxon>
        <taxon>Strigeidida</taxon>
        <taxon>Schistosomatoidea</taxon>
        <taxon>Schistosomatidae</taxon>
        <taxon>Schistosoma</taxon>
    </lineage>
</organism>
<keyword evidence="1" id="KW-0853">WD repeat</keyword>
<feature type="region of interest" description="Disordered" evidence="2">
    <location>
        <begin position="980"/>
        <end position="1005"/>
    </location>
</feature>
<dbReference type="InterPro" id="IPR013320">
    <property type="entry name" value="ConA-like_dom_sf"/>
</dbReference>
<protein>
    <submittedName>
        <fullName evidence="3">WD repeat and FYVE domain-containing protein 3</fullName>
    </submittedName>
</protein>
<dbReference type="AlphaFoldDB" id="A0A094ZMW1"/>
<dbReference type="SUPFAM" id="SSF49899">
    <property type="entry name" value="Concanavalin A-like lectins/glucanases"/>
    <property type="match status" value="1"/>
</dbReference>
<dbReference type="InterPro" id="IPR051944">
    <property type="entry name" value="BEACH_domain_protein"/>
</dbReference>
<name>A0A094ZMW1_SCHHA</name>
<dbReference type="PANTHER" id="PTHR46108:SF4">
    <property type="entry name" value="BLUE CHEESE"/>
    <property type="match status" value="1"/>
</dbReference>
<dbReference type="Gene3D" id="2.60.120.200">
    <property type="match status" value="1"/>
</dbReference>
<gene>
    <name evidence="3" type="ORF">MS3_03666</name>
</gene>
<dbReference type="EMBL" id="KL250683">
    <property type="protein sequence ID" value="KGB35422.1"/>
    <property type="molecule type" value="Genomic_DNA"/>
</dbReference>
<feature type="compositionally biased region" description="Low complexity" evidence="2">
    <location>
        <begin position="985"/>
        <end position="1005"/>
    </location>
</feature>
<evidence type="ECO:0000313" key="3">
    <source>
        <dbReference type="EMBL" id="KGB35422.1"/>
    </source>
</evidence>
<reference evidence="3" key="1">
    <citation type="journal article" date="2012" name="Nat. Genet.">
        <title>Whole-genome sequence of Schistosoma haematobium.</title>
        <authorList>
            <person name="Young N.D."/>
            <person name="Jex A.R."/>
            <person name="Li B."/>
            <person name="Liu S."/>
            <person name="Yang L."/>
            <person name="Xiong Z."/>
            <person name="Li Y."/>
            <person name="Cantacessi C."/>
            <person name="Hall R.S."/>
            <person name="Xu X."/>
            <person name="Chen F."/>
            <person name="Wu X."/>
            <person name="Zerlotini A."/>
            <person name="Oliveira G."/>
            <person name="Hofmann A."/>
            <person name="Zhang G."/>
            <person name="Fang X."/>
            <person name="Kang Y."/>
            <person name="Campbell B.E."/>
            <person name="Loukas A."/>
            <person name="Ranganathan S."/>
            <person name="Rollinson D."/>
            <person name="Rinaldi G."/>
            <person name="Brindley P.J."/>
            <person name="Yang H."/>
            <person name="Wang J."/>
            <person name="Wang J."/>
            <person name="Gasser R.B."/>
        </authorList>
    </citation>
    <scope>NUCLEOTIDE SEQUENCE [LARGE SCALE GENOMIC DNA]</scope>
</reference>
<dbReference type="PANTHER" id="PTHR46108">
    <property type="entry name" value="BLUE CHEESE"/>
    <property type="match status" value="1"/>
</dbReference>
<sequence length="1080" mass="121207">MQELIYLEGCLNLFTSTVNSFQLSKKESSSPAKHVISSTESSPQHQHSHLSRKTFLSSLTYPQLFLLIKSIFCNLGIAMKFEPSNAHYFVTEIQYTTLTDAILSLSSNKQQIGTFHINSYNQFISININELMNGFNDSIYHQTRSIRSKYLYALFMNLKLMESLLLSSSSVQTSLNKIKMEHNKNENNTLDSYLDMNKSSPDIVVNLPRRIVEWCLIFRYFYDLAIDAYDRCLLTVITDLLHSERNQQLMCNVYMPREILNLFRKPLANDNHPLHDQIRGLFECLAIQALTPNDLRNNNLLNSLFSLSDEAKILRSKSLSFRLNPLTLSQIKCLIAMSTPSHVEFNKQIIRRDSRINYSSVRSSSPMNSEIGLSISPPFVEFNMSTEGFGCLFLPSIAPQGSSSVAHLCGAVSANSLGNSANSSMNDMNAGGGVGPGERSFPPSCGFTYSAWVSVSQFDSVTTNSYDIDSMKQSFQQPQAVHLLTLVRGVQSVNDQLVFLRIYIHPINHYLVVSTQERLLQPGQSCDLDIDCSTLLTNSNNNNNSNTDQFTTIESDSNMKNAIATGTCAVFPCGFPPNSSNDWPLDVWRHVVVVFNRAGMIKTSSCSLYLDGHFIGSRRVTYIGASSASSALGRNIMPSSLCGFVGTPASMRRSSKLLWKIGPFHFIEEPLTANRIAVMTKLGPNYMGSFQAIPSMPYVDESNFPLFSEDKLVFGIYACNISTLTLSRIRKVYNQCDAKAIARQFYLSPKENATPIRILRNSALHLNGSARPLGAVLVGYQGVRTFTPSPVCRLVHCVTGGEGMRISLALIAMAQDVETLYASNKAACTLIKCNTAASIEMLRTSGYQIYAVLLRRKRHLLTTRILDSILSLALNMNSWTDKSPISLTYPSVDYPAFEDLVCDLDLWRIERELTNDADIRIRRSALINGQTINNELIVHHQHEQQQRYDERTHFIEDDYQLVASLISHLIELLPNPLPKSDLPHNDNTNGNNNNNNSSSDVINSTTGSNDKSELIIHPIWNVIFDRVIYLLMNAHSNWTQGNHRRHLVIDVVGRVNFINSCLSFIQLCLSTYASSKWFLR</sequence>
<evidence type="ECO:0000256" key="1">
    <source>
        <dbReference type="ARBA" id="ARBA00022574"/>
    </source>
</evidence>
<accession>A0A094ZMW1</accession>
<dbReference type="STRING" id="6185.A0A094ZMW1"/>
<proteinExistence type="predicted"/>